<keyword evidence="7 14" id="KW-1133">Transmembrane helix</keyword>
<keyword evidence="11" id="KW-0739">Sodium transport</keyword>
<feature type="transmembrane region" description="Helical" evidence="14">
    <location>
        <begin position="465"/>
        <end position="485"/>
    </location>
</feature>
<feature type="transmembrane region" description="Helical" evidence="14">
    <location>
        <begin position="158"/>
        <end position="179"/>
    </location>
</feature>
<feature type="transmembrane region" description="Helical" evidence="14">
    <location>
        <begin position="186"/>
        <end position="206"/>
    </location>
</feature>
<feature type="transmembrane region" description="Helical" evidence="14">
    <location>
        <begin position="373"/>
        <end position="393"/>
    </location>
</feature>
<dbReference type="Gene3D" id="1.20.1730.10">
    <property type="entry name" value="Sodium/glucose cotransporter"/>
    <property type="match status" value="1"/>
</dbReference>
<keyword evidence="9" id="KW-0406">Ion transport</keyword>
<comment type="catalytic activity">
    <reaction evidence="12">
        <text>L-proline(in) + Na(+)(in) = L-proline(out) + Na(+)(out)</text>
        <dbReference type="Rhea" id="RHEA:28967"/>
        <dbReference type="ChEBI" id="CHEBI:29101"/>
        <dbReference type="ChEBI" id="CHEBI:60039"/>
    </reaction>
</comment>
<evidence type="ECO:0000256" key="8">
    <source>
        <dbReference type="ARBA" id="ARBA00023053"/>
    </source>
</evidence>
<evidence type="ECO:0000256" key="13">
    <source>
        <dbReference type="RuleBase" id="RU362091"/>
    </source>
</evidence>
<evidence type="ECO:0000256" key="2">
    <source>
        <dbReference type="ARBA" id="ARBA00006434"/>
    </source>
</evidence>
<keyword evidence="6" id="KW-0769">Symport</keyword>
<keyword evidence="10 14" id="KW-0472">Membrane</keyword>
<dbReference type="InterPro" id="IPR001734">
    <property type="entry name" value="Na/solute_symporter"/>
</dbReference>
<feature type="transmembrane region" description="Helical" evidence="14">
    <location>
        <begin position="6"/>
        <end position="23"/>
    </location>
</feature>
<dbReference type="Proteomes" id="UP001078443">
    <property type="component" value="Unassembled WGS sequence"/>
</dbReference>
<feature type="transmembrane region" description="Helical" evidence="14">
    <location>
        <begin position="35"/>
        <end position="58"/>
    </location>
</feature>
<evidence type="ECO:0000313" key="16">
    <source>
        <dbReference type="Proteomes" id="UP001078443"/>
    </source>
</evidence>
<dbReference type="RefSeq" id="WP_268041618.1">
    <property type="nucleotide sequence ID" value="NZ_JAPQER010000006.1"/>
</dbReference>
<dbReference type="InterPro" id="IPR038377">
    <property type="entry name" value="Na/Glc_symporter_sf"/>
</dbReference>
<evidence type="ECO:0000256" key="1">
    <source>
        <dbReference type="ARBA" id="ARBA00004651"/>
    </source>
</evidence>
<evidence type="ECO:0000256" key="9">
    <source>
        <dbReference type="ARBA" id="ARBA00023065"/>
    </source>
</evidence>
<comment type="similarity">
    <text evidence="2 13">Belongs to the sodium:solute symporter (SSF) (TC 2.A.21) family.</text>
</comment>
<evidence type="ECO:0000256" key="6">
    <source>
        <dbReference type="ARBA" id="ARBA00022847"/>
    </source>
</evidence>
<evidence type="ECO:0008006" key="17">
    <source>
        <dbReference type="Google" id="ProtNLM"/>
    </source>
</evidence>
<sequence length="501" mass="53251">MGTIRIVIALYMIIVLLIGFYAMKRTKDSSDFYAAGKSLGILSVAMASFSAAISGYVFVGGPGLFYNLGMGTLWMTFPTSISFAMCWIIMSKRMRLLAETHNCITTPDAIYARYKSNRTRLISAIATMVGLLLYLATQISALGFIISPIFGISFKTSVIVGMIIVIIYSAAGGMLAGVYTDVFQGGMMAVASIFILIFAVKAGNGMPNMSTVIAGAVKGGAKISNPWGVIPAALAIGWFFCLSIGIVGQPHIVHKFYMIKDINKLKWGPFIGAIPAMLGGLFWITIGMCIKYLSVSGKLSPESAALLASNKDNAVVVFLNNYAPKVIAGMVYAGIVSAVMSTADSFINIVSACIVKDIPAAQGKQLTPKQELFYGRISVVILAILTIIISFTVGQSGVAVLGAFGWGTFAAALAPALGIGLNWKRATEKAAYWSIVVGLVGNVTLEIGNKLHMAWYANSLGKLGIYNGTFMMVISTIVFIIVSYATSQQVIDKGVEAAMEA</sequence>
<gene>
    <name evidence="15" type="ORF">OW763_13230</name>
</gene>
<dbReference type="InterPro" id="IPR050277">
    <property type="entry name" value="Sodium:Solute_Symporter"/>
</dbReference>
<dbReference type="EMBL" id="JAPQER010000006">
    <property type="protein sequence ID" value="MCY6485296.1"/>
    <property type="molecule type" value="Genomic_DNA"/>
</dbReference>
<keyword evidence="5 14" id="KW-0812">Transmembrane</keyword>
<organism evidence="15 16">
    <name type="scientific">Clostridium aestuarii</name>
    <dbReference type="NCBI Taxonomy" id="338193"/>
    <lineage>
        <taxon>Bacteria</taxon>
        <taxon>Bacillati</taxon>
        <taxon>Bacillota</taxon>
        <taxon>Clostridia</taxon>
        <taxon>Eubacteriales</taxon>
        <taxon>Clostridiaceae</taxon>
        <taxon>Clostridium</taxon>
    </lineage>
</organism>
<keyword evidence="8" id="KW-0915">Sodium</keyword>
<keyword evidence="3" id="KW-0813">Transport</keyword>
<evidence type="ECO:0000256" key="3">
    <source>
        <dbReference type="ARBA" id="ARBA00022448"/>
    </source>
</evidence>
<evidence type="ECO:0000256" key="4">
    <source>
        <dbReference type="ARBA" id="ARBA00022475"/>
    </source>
</evidence>
<evidence type="ECO:0000256" key="12">
    <source>
        <dbReference type="ARBA" id="ARBA00033708"/>
    </source>
</evidence>
<dbReference type="PROSITE" id="PS50283">
    <property type="entry name" value="NA_SOLUT_SYMP_3"/>
    <property type="match status" value="1"/>
</dbReference>
<name>A0ABT4D221_9CLOT</name>
<keyword evidence="16" id="KW-1185">Reference proteome</keyword>
<proteinExistence type="inferred from homology"/>
<comment type="caution">
    <text evidence="15">The sequence shown here is derived from an EMBL/GenBank/DDBJ whole genome shotgun (WGS) entry which is preliminary data.</text>
</comment>
<evidence type="ECO:0000256" key="14">
    <source>
        <dbReference type="SAM" id="Phobius"/>
    </source>
</evidence>
<protein>
    <recommendedName>
        <fullName evidence="17">Proline permease</fullName>
    </recommendedName>
</protein>
<feature type="transmembrane region" description="Helical" evidence="14">
    <location>
        <begin position="226"/>
        <end position="247"/>
    </location>
</feature>
<evidence type="ECO:0000256" key="7">
    <source>
        <dbReference type="ARBA" id="ARBA00022989"/>
    </source>
</evidence>
<feature type="transmembrane region" description="Helical" evidence="14">
    <location>
        <begin position="64"/>
        <end position="90"/>
    </location>
</feature>
<feature type="transmembrane region" description="Helical" evidence="14">
    <location>
        <begin position="267"/>
        <end position="293"/>
    </location>
</feature>
<dbReference type="PANTHER" id="PTHR48086:SF3">
    <property type="entry name" value="SODIUM_PROLINE SYMPORTER"/>
    <property type="match status" value="1"/>
</dbReference>
<feature type="transmembrane region" description="Helical" evidence="14">
    <location>
        <begin position="121"/>
        <end position="146"/>
    </location>
</feature>
<evidence type="ECO:0000256" key="10">
    <source>
        <dbReference type="ARBA" id="ARBA00023136"/>
    </source>
</evidence>
<dbReference type="PANTHER" id="PTHR48086">
    <property type="entry name" value="SODIUM/PROLINE SYMPORTER-RELATED"/>
    <property type="match status" value="1"/>
</dbReference>
<keyword evidence="4" id="KW-1003">Cell membrane</keyword>
<comment type="subcellular location">
    <subcellularLocation>
        <location evidence="1">Cell membrane</location>
        <topology evidence="1">Multi-pass membrane protein</topology>
    </subcellularLocation>
</comment>
<reference evidence="15" key="1">
    <citation type="submission" date="2022-12" db="EMBL/GenBank/DDBJ databases">
        <authorList>
            <person name="Wang J."/>
        </authorList>
    </citation>
    <scope>NUCLEOTIDE SEQUENCE</scope>
    <source>
        <strain evidence="15">HY-45-18</strain>
    </source>
</reference>
<feature type="transmembrane region" description="Helical" evidence="14">
    <location>
        <begin position="399"/>
        <end position="423"/>
    </location>
</feature>
<evidence type="ECO:0000256" key="11">
    <source>
        <dbReference type="ARBA" id="ARBA00023201"/>
    </source>
</evidence>
<evidence type="ECO:0000313" key="15">
    <source>
        <dbReference type="EMBL" id="MCY6485296.1"/>
    </source>
</evidence>
<accession>A0ABT4D221</accession>
<dbReference type="Pfam" id="PF00474">
    <property type="entry name" value="SSF"/>
    <property type="match status" value="1"/>
</dbReference>
<evidence type="ECO:0000256" key="5">
    <source>
        <dbReference type="ARBA" id="ARBA00022692"/>
    </source>
</evidence>
<feature type="transmembrane region" description="Helical" evidence="14">
    <location>
        <begin position="430"/>
        <end position="445"/>
    </location>
</feature>
<feature type="transmembrane region" description="Helical" evidence="14">
    <location>
        <begin position="326"/>
        <end position="352"/>
    </location>
</feature>